<feature type="transmembrane region" description="Helical" evidence="1">
    <location>
        <begin position="138"/>
        <end position="162"/>
    </location>
</feature>
<evidence type="ECO:0008006" key="4">
    <source>
        <dbReference type="Google" id="ProtNLM"/>
    </source>
</evidence>
<reference evidence="2 3" key="1">
    <citation type="journal article" date="2016" name="Nat. Commun.">
        <title>Thousands of microbial genomes shed light on interconnected biogeochemical processes in an aquifer system.</title>
        <authorList>
            <person name="Anantharaman K."/>
            <person name="Brown C.T."/>
            <person name="Hug L.A."/>
            <person name="Sharon I."/>
            <person name="Castelle C.J."/>
            <person name="Probst A.J."/>
            <person name="Thomas B.C."/>
            <person name="Singh A."/>
            <person name="Wilkins M.J."/>
            <person name="Karaoz U."/>
            <person name="Brodie E.L."/>
            <person name="Williams K.H."/>
            <person name="Hubbard S.S."/>
            <person name="Banfield J.F."/>
        </authorList>
    </citation>
    <scope>NUCLEOTIDE SEQUENCE [LARGE SCALE GENOMIC DNA]</scope>
</reference>
<feature type="transmembrane region" description="Helical" evidence="1">
    <location>
        <begin position="17"/>
        <end position="36"/>
    </location>
</feature>
<sequence length="283" mass="32013">MISFEPKQLFSHSIQNIIFFSALIFSGNFISLPLFLTSTFGYLLLCVLSSGIIIFAVSTMNADREQKSFLNIFLSRNVILCLLIILSVMGIFFSRNSFLGFLALLYTLIALSHDLFVKDLVIIDVLGTGIEFSLKAALGAAMINIQISPWLIICTFLLALLVSLGQRRNEITFVNADNQVPRKVLTLYTPQLLDQMIAVVTSSTILGYSLYTISTHRLKFIHSAYLVYTIPFVLYGIMRFIYLVYTKTMKRNIEFELLMDKPLLADVVIWLGVLICIILFKTD</sequence>
<gene>
    <name evidence="2" type="ORF">A2161_03975</name>
</gene>
<evidence type="ECO:0000313" key="2">
    <source>
        <dbReference type="EMBL" id="OGL45104.1"/>
    </source>
</evidence>
<dbReference type="AlphaFoldDB" id="A0A1F7RVR7"/>
<feature type="transmembrane region" description="Helical" evidence="1">
    <location>
        <begin position="263"/>
        <end position="280"/>
    </location>
</feature>
<name>A0A1F7RVR7_9BACT</name>
<keyword evidence="1" id="KW-1133">Transmembrane helix</keyword>
<keyword evidence="1" id="KW-0472">Membrane</keyword>
<organism evidence="2 3">
    <name type="scientific">Candidatus Schekmanbacteria bacterium RBG_13_48_7</name>
    <dbReference type="NCBI Taxonomy" id="1817878"/>
    <lineage>
        <taxon>Bacteria</taxon>
        <taxon>Candidatus Schekmaniibacteriota</taxon>
    </lineage>
</organism>
<protein>
    <recommendedName>
        <fullName evidence="4">Phosphoribose diphosphate--decaprenyl-phosphate phosphoribosyltransferase</fullName>
    </recommendedName>
</protein>
<feature type="transmembrane region" description="Helical" evidence="1">
    <location>
        <begin position="42"/>
        <end position="62"/>
    </location>
</feature>
<proteinExistence type="predicted"/>
<dbReference type="EMBL" id="MGDD01000195">
    <property type="protein sequence ID" value="OGL45104.1"/>
    <property type="molecule type" value="Genomic_DNA"/>
</dbReference>
<comment type="caution">
    <text evidence="2">The sequence shown here is derived from an EMBL/GenBank/DDBJ whole genome shotgun (WGS) entry which is preliminary data.</text>
</comment>
<keyword evidence="1" id="KW-0812">Transmembrane</keyword>
<feature type="transmembrane region" description="Helical" evidence="1">
    <location>
        <begin position="98"/>
        <end position="117"/>
    </location>
</feature>
<dbReference type="Proteomes" id="UP000179266">
    <property type="component" value="Unassembled WGS sequence"/>
</dbReference>
<evidence type="ECO:0000256" key="1">
    <source>
        <dbReference type="SAM" id="Phobius"/>
    </source>
</evidence>
<accession>A0A1F7RVR7</accession>
<evidence type="ECO:0000313" key="3">
    <source>
        <dbReference type="Proteomes" id="UP000179266"/>
    </source>
</evidence>
<feature type="transmembrane region" description="Helical" evidence="1">
    <location>
        <begin position="225"/>
        <end position="243"/>
    </location>
</feature>
<feature type="transmembrane region" description="Helical" evidence="1">
    <location>
        <begin position="74"/>
        <end position="92"/>
    </location>
</feature>